<dbReference type="Pfam" id="PF00196">
    <property type="entry name" value="GerE"/>
    <property type="match status" value="1"/>
</dbReference>
<dbReference type="PANTHER" id="PTHR45566">
    <property type="entry name" value="HTH-TYPE TRANSCRIPTIONAL REGULATOR YHJB-RELATED"/>
    <property type="match status" value="1"/>
</dbReference>
<name>A0ABW4U2N5_9SPHN</name>
<dbReference type="EMBL" id="JBHUGS010000005">
    <property type="protein sequence ID" value="MFD1952578.1"/>
    <property type="molecule type" value="Genomic_DNA"/>
</dbReference>
<evidence type="ECO:0000313" key="3">
    <source>
        <dbReference type="Proteomes" id="UP001597400"/>
    </source>
</evidence>
<keyword evidence="3" id="KW-1185">Reference proteome</keyword>
<proteinExistence type="predicted"/>
<dbReference type="SUPFAM" id="SSF46894">
    <property type="entry name" value="C-terminal effector domain of the bipartite response regulators"/>
    <property type="match status" value="1"/>
</dbReference>
<dbReference type="PRINTS" id="PR00038">
    <property type="entry name" value="HTHLUXR"/>
</dbReference>
<reference evidence="3" key="1">
    <citation type="journal article" date="2019" name="Int. J. Syst. Evol. Microbiol.">
        <title>The Global Catalogue of Microorganisms (GCM) 10K type strain sequencing project: providing services to taxonomists for standard genome sequencing and annotation.</title>
        <authorList>
            <consortium name="The Broad Institute Genomics Platform"/>
            <consortium name="The Broad Institute Genome Sequencing Center for Infectious Disease"/>
            <person name="Wu L."/>
            <person name="Ma J."/>
        </authorList>
    </citation>
    <scope>NUCLEOTIDE SEQUENCE [LARGE SCALE GENOMIC DNA]</scope>
    <source>
        <strain evidence="3">CGMCC 1.12702</strain>
    </source>
</reference>
<dbReference type="PANTHER" id="PTHR45566:SF1">
    <property type="entry name" value="HTH-TYPE TRANSCRIPTIONAL REGULATOR YHJB-RELATED"/>
    <property type="match status" value="1"/>
</dbReference>
<dbReference type="Proteomes" id="UP001597400">
    <property type="component" value="Unassembled WGS sequence"/>
</dbReference>
<dbReference type="CDD" id="cd06170">
    <property type="entry name" value="LuxR_C_like"/>
    <property type="match status" value="1"/>
</dbReference>
<evidence type="ECO:0000259" key="1">
    <source>
        <dbReference type="PROSITE" id="PS50043"/>
    </source>
</evidence>
<dbReference type="PROSITE" id="PS00622">
    <property type="entry name" value="HTH_LUXR_1"/>
    <property type="match status" value="1"/>
</dbReference>
<dbReference type="SUPFAM" id="SSF52172">
    <property type="entry name" value="CheY-like"/>
    <property type="match status" value="1"/>
</dbReference>
<dbReference type="InterPro" id="IPR051015">
    <property type="entry name" value="EvgA-like"/>
</dbReference>
<accession>A0ABW4U2N5</accession>
<dbReference type="RefSeq" id="WP_380931590.1">
    <property type="nucleotide sequence ID" value="NZ_JBHUGS010000005.1"/>
</dbReference>
<dbReference type="PROSITE" id="PS50043">
    <property type="entry name" value="HTH_LUXR_2"/>
    <property type="match status" value="1"/>
</dbReference>
<sequence>MQQSFKVALLGPDSIVREGLRHILAEKNFDVTQSVGDLDQLSGDNDDDLLIVVDGRVAADDAAGVRVLRGRFPDVKLVILSETFEFEAMASAFRAGVHGYICRAMPFAPLVQSLRLVAMGEKVMPSHLADTLQRYHDWPKRDHARHLLESANLSLREQEILGCLITGWSNKIISRRLDISESTVKVHVKAILRKLGVANRTQAAIYGAHGGLQVPRLATNVPIPVSKPGPVLVRAAG</sequence>
<feature type="domain" description="HTH luxR-type" evidence="1">
    <location>
        <begin position="146"/>
        <end position="211"/>
    </location>
</feature>
<evidence type="ECO:0000313" key="2">
    <source>
        <dbReference type="EMBL" id="MFD1952578.1"/>
    </source>
</evidence>
<comment type="caution">
    <text evidence="2">The sequence shown here is derived from an EMBL/GenBank/DDBJ whole genome shotgun (WGS) entry which is preliminary data.</text>
</comment>
<dbReference type="SMART" id="SM00421">
    <property type="entry name" value="HTH_LUXR"/>
    <property type="match status" value="1"/>
</dbReference>
<dbReference type="InterPro" id="IPR000792">
    <property type="entry name" value="Tscrpt_reg_LuxR_C"/>
</dbReference>
<dbReference type="InterPro" id="IPR016032">
    <property type="entry name" value="Sig_transdc_resp-reg_C-effctor"/>
</dbReference>
<dbReference type="InterPro" id="IPR011006">
    <property type="entry name" value="CheY-like_superfamily"/>
</dbReference>
<protein>
    <submittedName>
        <fullName evidence="2">LuxR C-terminal-related transcriptional regulator</fullName>
    </submittedName>
</protein>
<organism evidence="2 3">
    <name type="scientific">Sphingomonas arantia</name>
    <dbReference type="NCBI Taxonomy" id="1460676"/>
    <lineage>
        <taxon>Bacteria</taxon>
        <taxon>Pseudomonadati</taxon>
        <taxon>Pseudomonadota</taxon>
        <taxon>Alphaproteobacteria</taxon>
        <taxon>Sphingomonadales</taxon>
        <taxon>Sphingomonadaceae</taxon>
        <taxon>Sphingomonas</taxon>
    </lineage>
</organism>
<gene>
    <name evidence="2" type="ORF">ACFSGX_17505</name>
</gene>
<dbReference type="Gene3D" id="3.40.50.2300">
    <property type="match status" value="1"/>
</dbReference>